<keyword evidence="1" id="KW-0812">Transmembrane</keyword>
<feature type="transmembrane region" description="Helical" evidence="1">
    <location>
        <begin position="341"/>
        <end position="360"/>
    </location>
</feature>
<evidence type="ECO:0000313" key="6">
    <source>
        <dbReference type="Proteomes" id="UP000182800"/>
    </source>
</evidence>
<keyword evidence="6" id="KW-1185">Reference proteome</keyword>
<dbReference type="RefSeq" id="WP_074445997.1">
    <property type="nucleotide sequence ID" value="NZ_FMBM01000002.1"/>
</dbReference>
<feature type="transmembrane region" description="Helical" evidence="1">
    <location>
        <begin position="232"/>
        <end position="251"/>
    </location>
</feature>
<dbReference type="PANTHER" id="PTHR30590">
    <property type="entry name" value="INNER MEMBRANE PROTEIN"/>
    <property type="match status" value="1"/>
</dbReference>
<dbReference type="EMBL" id="FMBM01000002">
    <property type="protein sequence ID" value="SCC80585.1"/>
    <property type="molecule type" value="Genomic_DNA"/>
</dbReference>
<protein>
    <recommendedName>
        <fullName evidence="2">DUF418 domain-containing protein</fullName>
    </recommendedName>
</protein>
<dbReference type="PATRIC" id="fig|1653334.4.peg.232"/>
<feature type="transmembrane region" description="Helical" evidence="1">
    <location>
        <begin position="263"/>
        <end position="282"/>
    </location>
</feature>
<evidence type="ECO:0000259" key="2">
    <source>
        <dbReference type="Pfam" id="PF04235"/>
    </source>
</evidence>
<feature type="transmembrane region" description="Helical" evidence="1">
    <location>
        <begin position="77"/>
        <end position="96"/>
    </location>
</feature>
<dbReference type="PANTHER" id="PTHR30590:SF2">
    <property type="entry name" value="INNER MEMBRANE PROTEIN"/>
    <property type="match status" value="1"/>
</dbReference>
<reference evidence="3 5" key="1">
    <citation type="submission" date="2015-09" db="EMBL/GenBank/DDBJ databases">
        <title>Identification and resolution of microdiversity through metagenomic sequencing of parallel consortia.</title>
        <authorList>
            <person name="Nelson W.C."/>
            <person name="Romine M.F."/>
            <person name="Lindemann S.R."/>
        </authorList>
    </citation>
    <scope>NUCLEOTIDE SEQUENCE [LARGE SCALE GENOMIC DNA]</scope>
    <source>
        <strain evidence="3">HL-109</strain>
    </source>
</reference>
<dbReference type="AlphaFoldDB" id="A0A0P8A494"/>
<dbReference type="EMBL" id="LJSX01000019">
    <property type="protein sequence ID" value="KPQ10076.1"/>
    <property type="molecule type" value="Genomic_DNA"/>
</dbReference>
<feature type="transmembrane region" description="Helical" evidence="1">
    <location>
        <begin position="302"/>
        <end position="320"/>
    </location>
</feature>
<gene>
    <name evidence="4" type="ORF">GA0071312_1578</name>
    <name evidence="3" type="ORF">HLUCCO17_12425</name>
</gene>
<keyword evidence="1" id="KW-1133">Transmembrane helix</keyword>
<dbReference type="InterPro" id="IPR007349">
    <property type="entry name" value="DUF418"/>
</dbReference>
<dbReference type="Proteomes" id="UP000182800">
    <property type="component" value="Unassembled WGS sequence"/>
</dbReference>
<organism evidence="3 5">
    <name type="scientific">Saliniramus fredricksonii</name>
    <dbReference type="NCBI Taxonomy" id="1653334"/>
    <lineage>
        <taxon>Bacteria</taxon>
        <taxon>Pseudomonadati</taxon>
        <taxon>Pseudomonadota</taxon>
        <taxon>Alphaproteobacteria</taxon>
        <taxon>Hyphomicrobiales</taxon>
        <taxon>Salinarimonadaceae</taxon>
        <taxon>Saliniramus</taxon>
    </lineage>
</organism>
<reference evidence="4 6" key="2">
    <citation type="submission" date="2016-08" db="EMBL/GenBank/DDBJ databases">
        <authorList>
            <person name="Varghese N."/>
            <person name="Submissions Spin"/>
        </authorList>
    </citation>
    <scope>NUCLEOTIDE SEQUENCE [LARGE SCALE GENOMIC DNA]</scope>
    <source>
        <strain evidence="4 6">HL-109</strain>
    </source>
</reference>
<keyword evidence="1" id="KW-0472">Membrane</keyword>
<feature type="transmembrane region" description="Helical" evidence="1">
    <location>
        <begin position="154"/>
        <end position="174"/>
    </location>
</feature>
<comment type="caution">
    <text evidence="3">The sequence shown here is derived from an EMBL/GenBank/DDBJ whole genome shotgun (WGS) entry which is preliminary data.</text>
</comment>
<evidence type="ECO:0000313" key="3">
    <source>
        <dbReference type="EMBL" id="KPQ10076.1"/>
    </source>
</evidence>
<feature type="transmembrane region" description="Helical" evidence="1">
    <location>
        <begin position="366"/>
        <end position="382"/>
    </location>
</feature>
<dbReference type="InterPro" id="IPR052529">
    <property type="entry name" value="Bact_Transport_Assoc"/>
</dbReference>
<sequence>MSANPPARVRVAPVSGTERIATLDILRGFALFGILVMNIQAFAMIAAAYINPPAVAPTGTAEYAIWLVSHVFFDKKFITLFTMLFGAGIVLMTQRAQAAGNGALALHYRRMLWLLVIGLIHAYLIWYGDILTAYALIGMVAVFMRHWSPRRLVIASLVLLALQQGVFALIGAGITMLPPEEIAIIADESWLATGSYALAEIEAYRGSYAEQLAMRVQHSLAMQFFGIPTEQFFYLLGVMALGMAAFKSGLLTGEWSNRAYTRLAAIGLALGLPLVALGLVMNENAGWEMTFSLYFGRMPNTLAAPLLALAYTALVILAARRFGPAMQALFAPVGRMAFSNYLAQSIICTLIFYGHGLGLFMEVGRVGQILIVLAIWIAMPLWSRAWLARFRFGPAEWLWRSLVYRKAQPMLRRASVAAAG</sequence>
<proteinExistence type="predicted"/>
<dbReference type="Pfam" id="PF04235">
    <property type="entry name" value="DUF418"/>
    <property type="match status" value="1"/>
</dbReference>
<dbReference type="Proteomes" id="UP000050497">
    <property type="component" value="Unassembled WGS sequence"/>
</dbReference>
<evidence type="ECO:0000313" key="5">
    <source>
        <dbReference type="Proteomes" id="UP000050497"/>
    </source>
</evidence>
<feature type="transmembrane region" description="Helical" evidence="1">
    <location>
        <begin position="29"/>
        <end position="50"/>
    </location>
</feature>
<evidence type="ECO:0000313" key="4">
    <source>
        <dbReference type="EMBL" id="SCC80585.1"/>
    </source>
</evidence>
<name>A0A0P8A494_9HYPH</name>
<evidence type="ECO:0000256" key="1">
    <source>
        <dbReference type="SAM" id="Phobius"/>
    </source>
</evidence>
<accession>A0A0P8A494</accession>
<dbReference type="STRING" id="1653334.GA0071312_1578"/>
<feature type="domain" description="DUF418" evidence="2">
    <location>
        <begin position="245"/>
        <end position="406"/>
    </location>
</feature>